<feature type="signal peptide" evidence="2">
    <location>
        <begin position="1"/>
        <end position="22"/>
    </location>
</feature>
<reference evidence="3 4" key="1">
    <citation type="journal article" date="2018" name="bioRxiv">
        <title>Evidence of independent acquisition and adaption of ultra-small bacteria to human hosts across the highly diverse yet reduced genomes of the phylum Saccharibacteria.</title>
        <authorList>
            <person name="McLean J.S."/>
            <person name="Bor B."/>
            <person name="To T.T."/>
            <person name="Liu Q."/>
            <person name="Kearns K.A."/>
            <person name="Solden L.M."/>
            <person name="Wrighton K.C."/>
            <person name="He X."/>
            <person name="Shi W."/>
        </authorList>
    </citation>
    <scope>NUCLEOTIDE SEQUENCE [LARGE SCALE GENOMIC DNA]</scope>
    <source>
        <strain evidence="3 4">TM7_G3_2_Rum_HOT_351B</strain>
    </source>
</reference>
<organism evidence="3 4">
    <name type="scientific">Candidatus Nanosyncoccus alces</name>
    <dbReference type="NCBI Taxonomy" id="2171997"/>
    <lineage>
        <taxon>Bacteria</taxon>
        <taxon>Candidatus Saccharimonadota</taxon>
        <taxon>Candidatus Nanosyncoccalia</taxon>
        <taxon>Candidatus Nanosyncoccales</taxon>
        <taxon>Candidatus Nanosyncoccaceae</taxon>
        <taxon>Candidatus Nanosyncoccus</taxon>
    </lineage>
</organism>
<dbReference type="Gene3D" id="3.40.50.1110">
    <property type="entry name" value="SGNH hydrolase"/>
    <property type="match status" value="1"/>
</dbReference>
<dbReference type="SUPFAM" id="SSF52266">
    <property type="entry name" value="SGNH hydrolase"/>
    <property type="match status" value="1"/>
</dbReference>
<accession>A0ABY0FQ92</accession>
<feature type="chain" id="PRO_5047349730" description="SGNH hydrolase-type esterase domain-containing protein" evidence="2">
    <location>
        <begin position="23"/>
        <end position="1045"/>
    </location>
</feature>
<dbReference type="EMBL" id="PRLM01000002">
    <property type="protein sequence ID" value="RYC75000.1"/>
    <property type="molecule type" value="Genomic_DNA"/>
</dbReference>
<evidence type="ECO:0000256" key="2">
    <source>
        <dbReference type="SAM" id="SignalP"/>
    </source>
</evidence>
<keyword evidence="4" id="KW-1185">Reference proteome</keyword>
<dbReference type="SUPFAM" id="SSF54001">
    <property type="entry name" value="Cysteine proteinases"/>
    <property type="match status" value="1"/>
</dbReference>
<feature type="region of interest" description="Disordered" evidence="1">
    <location>
        <begin position="681"/>
        <end position="704"/>
    </location>
</feature>
<evidence type="ECO:0000313" key="3">
    <source>
        <dbReference type="EMBL" id="RYC75000.1"/>
    </source>
</evidence>
<evidence type="ECO:0000256" key="1">
    <source>
        <dbReference type="SAM" id="MobiDB-lite"/>
    </source>
</evidence>
<dbReference type="Gene3D" id="3.90.1720.10">
    <property type="entry name" value="endopeptidase domain like (from Nostoc punctiforme)"/>
    <property type="match status" value="1"/>
</dbReference>
<dbReference type="Gene3D" id="1.10.530.10">
    <property type="match status" value="1"/>
</dbReference>
<dbReference type="Proteomes" id="UP001191019">
    <property type="component" value="Unassembled WGS sequence"/>
</dbReference>
<proteinExistence type="predicted"/>
<evidence type="ECO:0008006" key="5">
    <source>
        <dbReference type="Google" id="ProtNLM"/>
    </source>
</evidence>
<keyword evidence="2" id="KW-0732">Signal</keyword>
<protein>
    <recommendedName>
        <fullName evidence="5">SGNH hydrolase-type esterase domain-containing protein</fullName>
    </recommendedName>
</protein>
<dbReference type="InterPro" id="IPR038765">
    <property type="entry name" value="Papain-like_cys_pep_sf"/>
</dbReference>
<comment type="caution">
    <text evidence="3">The sequence shown here is derived from an EMBL/GenBank/DDBJ whole genome shotgun (WGS) entry which is preliminary data.</text>
</comment>
<dbReference type="InterPro" id="IPR036514">
    <property type="entry name" value="SGNH_hydro_sf"/>
</dbReference>
<feature type="compositionally biased region" description="Polar residues" evidence="1">
    <location>
        <begin position="682"/>
        <end position="695"/>
    </location>
</feature>
<evidence type="ECO:0000313" key="4">
    <source>
        <dbReference type="Proteomes" id="UP001191019"/>
    </source>
</evidence>
<reference evidence="3 4" key="2">
    <citation type="journal article" date="2020" name="Cell Rep.">
        <title>Acquisition and Adaptation of Ultra-small Parasitic Reduced Genome Bacteria to Mammalian Hosts.</title>
        <authorList>
            <person name="McLean J.S."/>
            <person name="Bor B."/>
            <person name="Kerns K.A."/>
            <person name="Liu Q."/>
            <person name="To T.T."/>
            <person name="Solden L."/>
            <person name="Hendrickson E.L."/>
            <person name="Wrighton K."/>
            <person name="Shi W."/>
            <person name="He X."/>
        </authorList>
    </citation>
    <scope>NUCLEOTIDE SEQUENCE [LARGE SCALE GENOMIC DNA]</scope>
    <source>
        <strain evidence="3 4">TM7_G3_2_Rum_HOT_351B</strain>
    </source>
</reference>
<gene>
    <name evidence="3" type="ORF">G3RUM_00281</name>
</gene>
<dbReference type="RefSeq" id="WP_129734657.1">
    <property type="nucleotide sequence ID" value="NZ_PRLM01000002.1"/>
</dbReference>
<sequence length="1045" mass="113842">MSVIFKRVILFLCAIVTVLPQAQVGAVTASTIPQSVFEEYAQNNILFYDPYECNDGSGTTFCTIPSGKDITWIGDSYSVESLEQIKTTFPGIDLGAEDSGNSYSPYYNIQYSKHLDWISSSNTHDAAGGPSGVTILKEIVNNNTLRPYLVLALGTNDTMSESDTTSTLEEIANLVGQNTKVILTTAYTTDDSDYSGGNNAKKNFASSHDNFYVADWAAVAKPDYYVDDSTHPMSNGGYEAWVNTIKEALPQDCTAGLLPGNNVAEKVWNYFVQADIDGISNNAAAIAGIMGNLYTESGLNPFMNGSTGNYYRGLYMLNSDNGGELWNAISSSVGADYWSFYGWWCDVSDYPDGSSCADNVLLNNNVPQDAIDTAIKMELDFLVLGEINGEKASDQAFHTEFMDFIDHFDVITNKNSARSYAELFLITVEIAYETSATPGEAPQDPGVRSFGISRGHERWQGAESRGNYAEKFYDRYSSMTVPTTITSSSTTTSNSNITAASSGGYNKYDDLTDAELWDLAEVAMHENSANITAFKNELSIMANLFEYNSNDSISGYNLWNYIGTGGWFATSNYINGSHDDNISNTYLDATRDVLMKGNRTLPTQILEHDCVGDLEWVEVNGEKHNASNPGNCAGQGLNDNSYYVAGQTKIHNAYGSTYIFYGWMGGEAGVGDPMGYFEDNPPTDTVASNSQNNGNCPDDSKGSGLGGEQIAQAAVKMAWPVQAGQGDDSHVGECEESSGNWITFTTAERPCKTNARAFYREQLIEQGRRQDGMDCGVYVGTVLQYVGAIDNITSTYDMEGDYFEPSDEWEQIENNGVESMKPGDVLLANGAALGHSTGHILFYVGDYGGSYGNIADASLDERVAQVGNIYNDTVWHIWRYKGGIGDGLTPEQAEQLASNYNNNVGNWDGTVAAEGNYCQGSSCASRYSNCTLFSAFFAEMFAGVSQRGWPDGINVVDTLKELGFETGTEPKPFAVFSTNTYHTPSGNHTGVVVGVQGSSIATIEAGYPSLNATYFDYTDVSGENIWYAYLDSELDYTKLMNYINQ</sequence>
<name>A0ABY0FQ92_9BACT</name>